<comment type="caution">
    <text evidence="1">The sequence shown here is derived from an EMBL/GenBank/DDBJ whole genome shotgun (WGS) entry which is preliminary data.</text>
</comment>
<name>A0ABN9CHE3_9NEOB</name>
<sequence>MKSSHSHCTCAAKGACSTAIGGALFPSDTADHRSRKEPKMSARSCDHLCPITAVTCKQGNAGYRHFSP</sequence>
<reference evidence="1" key="1">
    <citation type="submission" date="2023-05" db="EMBL/GenBank/DDBJ databases">
        <authorList>
            <person name="Stuckert A."/>
        </authorList>
    </citation>
    <scope>NUCLEOTIDE SEQUENCE</scope>
</reference>
<dbReference type="EMBL" id="CATNWA010010186">
    <property type="protein sequence ID" value="CAI9559520.1"/>
    <property type="molecule type" value="Genomic_DNA"/>
</dbReference>
<accession>A0ABN9CHE3</accession>
<gene>
    <name evidence="1" type="ORF">SPARVUS_LOCUS5103041</name>
</gene>
<evidence type="ECO:0000313" key="1">
    <source>
        <dbReference type="EMBL" id="CAI9559520.1"/>
    </source>
</evidence>
<protein>
    <submittedName>
        <fullName evidence="1">Uncharacterized protein</fullName>
    </submittedName>
</protein>
<organism evidence="1 2">
    <name type="scientific">Staurois parvus</name>
    <dbReference type="NCBI Taxonomy" id="386267"/>
    <lineage>
        <taxon>Eukaryota</taxon>
        <taxon>Metazoa</taxon>
        <taxon>Chordata</taxon>
        <taxon>Craniata</taxon>
        <taxon>Vertebrata</taxon>
        <taxon>Euteleostomi</taxon>
        <taxon>Amphibia</taxon>
        <taxon>Batrachia</taxon>
        <taxon>Anura</taxon>
        <taxon>Neobatrachia</taxon>
        <taxon>Ranoidea</taxon>
        <taxon>Ranidae</taxon>
        <taxon>Staurois</taxon>
    </lineage>
</organism>
<dbReference type="Proteomes" id="UP001162483">
    <property type="component" value="Unassembled WGS sequence"/>
</dbReference>
<feature type="non-terminal residue" evidence="1">
    <location>
        <position position="68"/>
    </location>
</feature>
<proteinExistence type="predicted"/>
<evidence type="ECO:0000313" key="2">
    <source>
        <dbReference type="Proteomes" id="UP001162483"/>
    </source>
</evidence>
<keyword evidence="2" id="KW-1185">Reference proteome</keyword>